<comment type="caution">
    <text evidence="18">The sequence shown here is derived from an EMBL/GenBank/DDBJ whole genome shotgun (WGS) entry which is preliminary data.</text>
</comment>
<keyword evidence="4" id="KW-0479">Metal-binding</keyword>
<keyword evidence="6" id="KW-0378">Hydrolase</keyword>
<dbReference type="Pfam" id="PF00665">
    <property type="entry name" value="rve"/>
    <property type="match status" value="1"/>
</dbReference>
<comment type="catalytic activity">
    <reaction evidence="14">
        <text>DNA(n) + a 2'-deoxyribonucleoside 5'-triphosphate = DNA(n+1) + diphosphate</text>
        <dbReference type="Rhea" id="RHEA:22508"/>
        <dbReference type="Rhea" id="RHEA-COMP:17339"/>
        <dbReference type="Rhea" id="RHEA-COMP:17340"/>
        <dbReference type="ChEBI" id="CHEBI:33019"/>
        <dbReference type="ChEBI" id="CHEBI:61560"/>
        <dbReference type="ChEBI" id="CHEBI:173112"/>
        <dbReference type="EC" id="2.7.7.49"/>
    </reaction>
</comment>
<dbReference type="EMBL" id="AVOT02042782">
    <property type="protein sequence ID" value="MBW0538222.1"/>
    <property type="molecule type" value="Genomic_DNA"/>
</dbReference>
<keyword evidence="12" id="KW-0233">DNA recombination</keyword>
<dbReference type="InterPro" id="IPR057670">
    <property type="entry name" value="SH3_retrovirus"/>
</dbReference>
<keyword evidence="10" id="KW-0695">RNA-directed DNA polymerase</keyword>
<dbReference type="CDD" id="cd09272">
    <property type="entry name" value="RNase_HI_RT_Ty1"/>
    <property type="match status" value="1"/>
</dbReference>
<dbReference type="GO" id="GO:0006310">
    <property type="term" value="P:DNA recombination"/>
    <property type="evidence" value="ECO:0007669"/>
    <property type="project" value="UniProtKB-KW"/>
</dbReference>
<dbReference type="GO" id="GO:0016787">
    <property type="term" value="F:hydrolase activity"/>
    <property type="evidence" value="ECO:0007669"/>
    <property type="project" value="UniProtKB-KW"/>
</dbReference>
<keyword evidence="19" id="KW-1185">Reference proteome</keyword>
<keyword evidence="7" id="KW-0460">Magnesium</keyword>
<evidence type="ECO:0000256" key="1">
    <source>
        <dbReference type="ARBA" id="ARBA00022578"/>
    </source>
</evidence>
<keyword evidence="3" id="KW-0540">Nuclease</keyword>
<keyword evidence="1" id="KW-0815">Transposition</keyword>
<evidence type="ECO:0000256" key="9">
    <source>
        <dbReference type="ARBA" id="ARBA00022908"/>
    </source>
</evidence>
<dbReference type="InterPro" id="IPR039537">
    <property type="entry name" value="Retrotran_Ty1/copia-like"/>
</dbReference>
<keyword evidence="2" id="KW-0548">Nucleotidyltransferase</keyword>
<evidence type="ECO:0000256" key="11">
    <source>
        <dbReference type="ARBA" id="ARBA00022932"/>
    </source>
</evidence>
<evidence type="ECO:0000256" key="16">
    <source>
        <dbReference type="SAM" id="MobiDB-lite"/>
    </source>
</evidence>
<keyword evidence="13" id="KW-0511">Multifunctional enzyme</keyword>
<dbReference type="OrthoDB" id="2506085at2759"/>
<proteinExistence type="predicted"/>
<dbReference type="InterPro" id="IPR001584">
    <property type="entry name" value="Integrase_cat-core"/>
</dbReference>
<dbReference type="GO" id="GO:0005634">
    <property type="term" value="C:nucleus"/>
    <property type="evidence" value="ECO:0007669"/>
    <property type="project" value="UniProtKB-ARBA"/>
</dbReference>
<dbReference type="GO" id="GO:0004519">
    <property type="term" value="F:endonuclease activity"/>
    <property type="evidence" value="ECO:0007669"/>
    <property type="project" value="UniProtKB-KW"/>
</dbReference>
<keyword evidence="11" id="KW-0808">Transferase</keyword>
<evidence type="ECO:0000259" key="17">
    <source>
        <dbReference type="PROSITE" id="PS50994"/>
    </source>
</evidence>
<gene>
    <name evidence="18" type="ORF">O181_077937</name>
</gene>
<evidence type="ECO:0000256" key="12">
    <source>
        <dbReference type="ARBA" id="ARBA00023172"/>
    </source>
</evidence>
<feature type="domain" description="Integrase catalytic" evidence="17">
    <location>
        <begin position="411"/>
        <end position="582"/>
    </location>
</feature>
<evidence type="ECO:0000256" key="4">
    <source>
        <dbReference type="ARBA" id="ARBA00022723"/>
    </source>
</evidence>
<dbReference type="Proteomes" id="UP000765509">
    <property type="component" value="Unassembled WGS sequence"/>
</dbReference>
<feature type="region of interest" description="Disordered" evidence="16">
    <location>
        <begin position="215"/>
        <end position="235"/>
    </location>
</feature>
<evidence type="ECO:0000256" key="6">
    <source>
        <dbReference type="ARBA" id="ARBA00022801"/>
    </source>
</evidence>
<dbReference type="InterPro" id="IPR012337">
    <property type="entry name" value="RNaseH-like_sf"/>
</dbReference>
<dbReference type="GO" id="GO:0003723">
    <property type="term" value="F:RNA binding"/>
    <property type="evidence" value="ECO:0007669"/>
    <property type="project" value="UniProtKB-KW"/>
</dbReference>
<dbReference type="SUPFAM" id="SSF56672">
    <property type="entry name" value="DNA/RNA polymerases"/>
    <property type="match status" value="1"/>
</dbReference>
<dbReference type="SUPFAM" id="SSF53098">
    <property type="entry name" value="Ribonuclease H-like"/>
    <property type="match status" value="1"/>
</dbReference>
<keyword evidence="9" id="KW-0229">DNA integration</keyword>
<dbReference type="InterPro" id="IPR043502">
    <property type="entry name" value="DNA/RNA_pol_sf"/>
</dbReference>
<evidence type="ECO:0000256" key="5">
    <source>
        <dbReference type="ARBA" id="ARBA00022759"/>
    </source>
</evidence>
<protein>
    <recommendedName>
        <fullName evidence="17">Integrase catalytic domain-containing protein</fullName>
    </recommendedName>
</protein>
<dbReference type="GO" id="GO:0015074">
    <property type="term" value="P:DNA integration"/>
    <property type="evidence" value="ECO:0007669"/>
    <property type="project" value="UniProtKB-KW"/>
</dbReference>
<evidence type="ECO:0000313" key="18">
    <source>
        <dbReference type="EMBL" id="MBW0538222.1"/>
    </source>
</evidence>
<evidence type="ECO:0000256" key="2">
    <source>
        <dbReference type="ARBA" id="ARBA00022695"/>
    </source>
</evidence>
<evidence type="ECO:0000256" key="7">
    <source>
        <dbReference type="ARBA" id="ARBA00022842"/>
    </source>
</evidence>
<reference evidence="18" key="1">
    <citation type="submission" date="2021-03" db="EMBL/GenBank/DDBJ databases">
        <title>Draft genome sequence of rust myrtle Austropuccinia psidii MF-1, a brazilian biotype.</title>
        <authorList>
            <person name="Quecine M.C."/>
            <person name="Pachon D.M.R."/>
            <person name="Bonatelli M.L."/>
            <person name="Correr F.H."/>
            <person name="Franceschini L.M."/>
            <person name="Leite T.F."/>
            <person name="Margarido G.R.A."/>
            <person name="Almeida C.A."/>
            <person name="Ferrarezi J.A."/>
            <person name="Labate C.A."/>
        </authorList>
    </citation>
    <scope>NUCLEOTIDE SEQUENCE</scope>
    <source>
        <strain evidence="18">MF-1</strain>
    </source>
</reference>
<dbReference type="PROSITE" id="PS50994">
    <property type="entry name" value="INTEGRASE"/>
    <property type="match status" value="1"/>
</dbReference>
<dbReference type="InterPro" id="IPR013103">
    <property type="entry name" value="RVT_2"/>
</dbReference>
<dbReference type="Gene3D" id="3.30.420.10">
    <property type="entry name" value="Ribonuclease H-like superfamily/Ribonuclease H"/>
    <property type="match status" value="1"/>
</dbReference>
<dbReference type="InterPro" id="IPR036397">
    <property type="entry name" value="RNaseH_sf"/>
</dbReference>
<dbReference type="GO" id="GO:0046872">
    <property type="term" value="F:metal ion binding"/>
    <property type="evidence" value="ECO:0007669"/>
    <property type="project" value="UniProtKB-KW"/>
</dbReference>
<keyword evidence="5" id="KW-0255">Endonuclease</keyword>
<evidence type="ECO:0000256" key="14">
    <source>
        <dbReference type="ARBA" id="ARBA00048173"/>
    </source>
</evidence>
<sequence>MGNDFNPELSDKFKLNGSNYIDWKQRMRSLLLIRGYYDMVTNAESLETAAEQLKIDPDRRRIAYAIISLNCDVKITSQFDQKCNLNPSLLWELLEKHYLPKTLQNQASYLGKIFSTFLSESNLLQSIEKVQELTRNLCNLIDDQAIKPSTLLDSVLAMWIMINLPGDFKLIGEIWLKCRIVKSPPTLDEAIEEIKGAIQRNEENHEKQALLARKKEKLEDENTQHPTYPTCKPGFHNPLTKHPESKCRNLKLGKPTTALLCSPKEEVLLADGSKIKTLGSGTIRIKLPHMYLKIRNCLLIPQLSVNLLSLNSFIDANYTVKKASNPKCFEVLNTEGNLILNGSYESGNFVIFQQKPNAYNVTLPSTKIIALHQAYGHPSIDYFKKMSQNSNITPFNCTTCDISKMTKTPFSGTFPIPSRKLEVLHLDLCGPISPESISGKKYFLRIVDGFSHYVWIYFLTNKSESKNIIKNHINKVERQANLLVGSIVSDNGSEFKNNDLSSFLVQKGISHLTSAPYTPEQNPFAERGNRTTVNKARCILKDSGLELSYWAEAANTSIYLENLTPHKSLNFLSPFLKWHNKPPSLKNLHPFGCESIFLNSSPQNKFDPKGKAGILLGYGEGHRSFRILELETGKVTVTHHVKFNDSIFPARVNKLDTNDDSFTVSGKLIMPPPNNPGLRIAEDSPLINNEEELPTDLPHPTEVPMTNELPTFSSAKTLPNPPKQVKGYIWSNEPIDKSKEVIGDVGDPRNICDEPRRKKHTANFSEILHNDPKNYKQAINNEDSDYWKQAITQELNNMDKHNVWSPIPNDKEIKALTTTWVFKRKTDENGNLTKYKARLCVRGFNQREGIDYDDVFSPTGRLTSLRLLLTLCHLHQSKIEQMDVCCAFLNGIPDKPLYIYCPEGYKTQNSNILKLNKSIYGLKQSPRCWHTALKSCLEEIGLTPCYTDPCLFYSKNSDKPMWLYVHVDDLIFGGSWNNEFKEKINKSFDMEDLGTVKYALGIRITQETNYVTLIQDKLIDQILTEFKMINCRPSSSPLPSNIKDFKNNPEPPCTKPPFSYRRAIGLLQYLVQCTRPDLAFSVSFLSQFLEAPTKSHFNALDHVFKYLVGTKEYSLKLGQNGIQHDLSNIIAFCDADWGGSKDWKSFSASIIYYAGSIGWRSHKQKVVALSSAEAEYNSMTECCQDLLWAKQLIFEATKNPCLGLLHSDNQSAISIASNHIYHHNTQHINFRLHFIRHLLDNKEISLKYLPTGDMLADSLTKNFSTNKIQNHLKSIFGYSTK</sequence>
<name>A0A9Q3FGX1_9BASI</name>
<accession>A0A9Q3FGX1</accession>
<dbReference type="PANTHER" id="PTHR42648">
    <property type="entry name" value="TRANSPOSASE, PUTATIVE-RELATED"/>
    <property type="match status" value="1"/>
</dbReference>
<comment type="catalytic activity">
    <reaction evidence="15">
        <text>DNA(n) + a 2'-deoxyribonucleoside 5'-triphosphate = DNA(n+1) + diphosphate</text>
        <dbReference type="Rhea" id="RHEA:22508"/>
        <dbReference type="Rhea" id="RHEA-COMP:17339"/>
        <dbReference type="Rhea" id="RHEA-COMP:17340"/>
        <dbReference type="ChEBI" id="CHEBI:33019"/>
        <dbReference type="ChEBI" id="CHEBI:61560"/>
        <dbReference type="ChEBI" id="CHEBI:173112"/>
        <dbReference type="EC" id="2.7.7.7"/>
    </reaction>
</comment>
<dbReference type="Pfam" id="PF07727">
    <property type="entry name" value="RVT_2"/>
    <property type="match status" value="1"/>
</dbReference>
<evidence type="ECO:0000256" key="10">
    <source>
        <dbReference type="ARBA" id="ARBA00022918"/>
    </source>
</evidence>
<dbReference type="Pfam" id="PF25597">
    <property type="entry name" value="SH3_retrovirus"/>
    <property type="match status" value="1"/>
</dbReference>
<keyword evidence="8" id="KW-0694">RNA-binding</keyword>
<evidence type="ECO:0000313" key="19">
    <source>
        <dbReference type="Proteomes" id="UP000765509"/>
    </source>
</evidence>
<dbReference type="GO" id="GO:0003887">
    <property type="term" value="F:DNA-directed DNA polymerase activity"/>
    <property type="evidence" value="ECO:0007669"/>
    <property type="project" value="UniProtKB-KW"/>
</dbReference>
<dbReference type="GO" id="GO:0003964">
    <property type="term" value="F:RNA-directed DNA polymerase activity"/>
    <property type="evidence" value="ECO:0007669"/>
    <property type="project" value="UniProtKB-KW"/>
</dbReference>
<keyword evidence="11" id="KW-0239">DNA-directed DNA polymerase</keyword>
<organism evidence="18 19">
    <name type="scientific">Austropuccinia psidii MF-1</name>
    <dbReference type="NCBI Taxonomy" id="1389203"/>
    <lineage>
        <taxon>Eukaryota</taxon>
        <taxon>Fungi</taxon>
        <taxon>Dikarya</taxon>
        <taxon>Basidiomycota</taxon>
        <taxon>Pucciniomycotina</taxon>
        <taxon>Pucciniomycetes</taxon>
        <taxon>Pucciniales</taxon>
        <taxon>Sphaerophragmiaceae</taxon>
        <taxon>Austropuccinia</taxon>
    </lineage>
</organism>
<dbReference type="GO" id="GO:0032196">
    <property type="term" value="P:transposition"/>
    <property type="evidence" value="ECO:0007669"/>
    <property type="project" value="UniProtKB-KW"/>
</dbReference>
<evidence type="ECO:0000256" key="15">
    <source>
        <dbReference type="ARBA" id="ARBA00049244"/>
    </source>
</evidence>
<dbReference type="PANTHER" id="PTHR42648:SF11">
    <property type="entry name" value="TRANSPOSON TY4-P GAG-POL POLYPROTEIN"/>
    <property type="match status" value="1"/>
</dbReference>
<evidence type="ECO:0000256" key="8">
    <source>
        <dbReference type="ARBA" id="ARBA00022884"/>
    </source>
</evidence>
<evidence type="ECO:0000256" key="13">
    <source>
        <dbReference type="ARBA" id="ARBA00023268"/>
    </source>
</evidence>
<evidence type="ECO:0000256" key="3">
    <source>
        <dbReference type="ARBA" id="ARBA00022722"/>
    </source>
</evidence>